<dbReference type="AlphaFoldDB" id="A0A420H7M8"/>
<dbReference type="STRING" id="212602.A0A420H7M8"/>
<proteinExistence type="predicted"/>
<keyword evidence="2" id="KW-1185">Reference proteome</keyword>
<reference evidence="1 2" key="1">
    <citation type="journal article" date="2018" name="BMC Genomics">
        <title>Comparative genome analyses reveal sequence features reflecting distinct modes of host-adaptation between dicot and monocot powdery mildew.</title>
        <authorList>
            <person name="Wu Y."/>
            <person name="Ma X."/>
            <person name="Pan Z."/>
            <person name="Kale S.D."/>
            <person name="Song Y."/>
            <person name="King H."/>
            <person name="Zhang Q."/>
            <person name="Presley C."/>
            <person name="Deng X."/>
            <person name="Wei C.I."/>
            <person name="Xiao S."/>
        </authorList>
    </citation>
    <scope>NUCLEOTIDE SEQUENCE [LARGE SCALE GENOMIC DNA]</scope>
    <source>
        <strain evidence="1">UMSG2</strain>
    </source>
</reference>
<dbReference type="EMBL" id="MCFK01010545">
    <property type="protein sequence ID" value="RKF53431.1"/>
    <property type="molecule type" value="Genomic_DNA"/>
</dbReference>
<dbReference type="Proteomes" id="UP000286134">
    <property type="component" value="Unassembled WGS sequence"/>
</dbReference>
<accession>A0A420H7M8</accession>
<name>A0A420H7M8_9PEZI</name>
<organism evidence="1 2">
    <name type="scientific">Erysiphe neolycopersici</name>
    <dbReference type="NCBI Taxonomy" id="212602"/>
    <lineage>
        <taxon>Eukaryota</taxon>
        <taxon>Fungi</taxon>
        <taxon>Dikarya</taxon>
        <taxon>Ascomycota</taxon>
        <taxon>Pezizomycotina</taxon>
        <taxon>Leotiomycetes</taxon>
        <taxon>Erysiphales</taxon>
        <taxon>Erysiphaceae</taxon>
        <taxon>Erysiphe</taxon>
    </lineage>
</organism>
<dbReference type="OrthoDB" id="4199794at2759"/>
<protein>
    <submittedName>
        <fullName evidence="1">Putative activator 1 41 kDa subunit</fullName>
    </submittedName>
</protein>
<sequence>MVSFFDLKARKEAATASSNNTHFERKQSISTLGREVIGVKYLSASRLNAFYSRPKTLSDVTAQEHTITVLQRNLQSSNACTFPSLSQR</sequence>
<gene>
    <name evidence="1" type="ORF">OnM2_105016</name>
</gene>
<evidence type="ECO:0000313" key="2">
    <source>
        <dbReference type="Proteomes" id="UP000286134"/>
    </source>
</evidence>
<comment type="caution">
    <text evidence="1">The sequence shown here is derived from an EMBL/GenBank/DDBJ whole genome shotgun (WGS) entry which is preliminary data.</text>
</comment>
<evidence type="ECO:0000313" key="1">
    <source>
        <dbReference type="EMBL" id="RKF53431.1"/>
    </source>
</evidence>